<sequence length="146" mass="15119">MYVYVFRVAAHGSGSGSRAGARGSSHERAQGAGGGLCERLYVSARLSAWKASDADRGREVDGGWKPLGAGGNKEPGKSRSVRVHSEASSQAGCPVTGGGTGAAWVQRQRYENYCHVDGAIDGLKGVMFGGCVRRTGISCGMLAGKR</sequence>
<keyword evidence="3" id="KW-1185">Reference proteome</keyword>
<accession>A0AAV7TS61</accession>
<feature type="compositionally biased region" description="Basic and acidic residues" evidence="1">
    <location>
        <begin position="53"/>
        <end position="62"/>
    </location>
</feature>
<gene>
    <name evidence="2" type="ORF">NDU88_004773</name>
</gene>
<evidence type="ECO:0000256" key="1">
    <source>
        <dbReference type="SAM" id="MobiDB-lite"/>
    </source>
</evidence>
<comment type="caution">
    <text evidence="2">The sequence shown here is derived from an EMBL/GenBank/DDBJ whole genome shotgun (WGS) entry which is preliminary data.</text>
</comment>
<feature type="region of interest" description="Disordered" evidence="1">
    <location>
        <begin position="53"/>
        <end position="92"/>
    </location>
</feature>
<proteinExistence type="predicted"/>
<evidence type="ECO:0000313" key="2">
    <source>
        <dbReference type="EMBL" id="KAJ1179539.1"/>
    </source>
</evidence>
<dbReference type="AlphaFoldDB" id="A0AAV7TS61"/>
<reference evidence="2" key="1">
    <citation type="journal article" date="2022" name="bioRxiv">
        <title>Sequencing and chromosome-scale assembly of the giantPleurodeles waltlgenome.</title>
        <authorList>
            <person name="Brown T."/>
            <person name="Elewa A."/>
            <person name="Iarovenko S."/>
            <person name="Subramanian E."/>
            <person name="Araus A.J."/>
            <person name="Petzold A."/>
            <person name="Susuki M."/>
            <person name="Suzuki K.-i.T."/>
            <person name="Hayashi T."/>
            <person name="Toyoda A."/>
            <person name="Oliveira C."/>
            <person name="Osipova E."/>
            <person name="Leigh N.D."/>
            <person name="Simon A."/>
            <person name="Yun M.H."/>
        </authorList>
    </citation>
    <scope>NUCLEOTIDE SEQUENCE</scope>
    <source>
        <strain evidence="2">20211129_DDA</strain>
        <tissue evidence="2">Liver</tissue>
    </source>
</reference>
<protein>
    <submittedName>
        <fullName evidence="2">Uncharacterized protein</fullName>
    </submittedName>
</protein>
<dbReference type="Proteomes" id="UP001066276">
    <property type="component" value="Chromosome 3_2"/>
</dbReference>
<evidence type="ECO:0000313" key="3">
    <source>
        <dbReference type="Proteomes" id="UP001066276"/>
    </source>
</evidence>
<organism evidence="2 3">
    <name type="scientific">Pleurodeles waltl</name>
    <name type="common">Iberian ribbed newt</name>
    <dbReference type="NCBI Taxonomy" id="8319"/>
    <lineage>
        <taxon>Eukaryota</taxon>
        <taxon>Metazoa</taxon>
        <taxon>Chordata</taxon>
        <taxon>Craniata</taxon>
        <taxon>Vertebrata</taxon>
        <taxon>Euteleostomi</taxon>
        <taxon>Amphibia</taxon>
        <taxon>Batrachia</taxon>
        <taxon>Caudata</taxon>
        <taxon>Salamandroidea</taxon>
        <taxon>Salamandridae</taxon>
        <taxon>Pleurodelinae</taxon>
        <taxon>Pleurodeles</taxon>
    </lineage>
</organism>
<dbReference type="EMBL" id="JANPWB010000006">
    <property type="protein sequence ID" value="KAJ1179539.1"/>
    <property type="molecule type" value="Genomic_DNA"/>
</dbReference>
<name>A0AAV7TS61_PLEWA</name>